<dbReference type="EMBL" id="CP066014">
    <property type="protein sequence ID" value="QQB61549.1"/>
    <property type="molecule type" value="Genomic_DNA"/>
</dbReference>
<reference evidence="3" key="1">
    <citation type="submission" date="2019-11" db="EMBL/GenBank/DDBJ databases">
        <authorList>
            <person name="Feng L."/>
        </authorList>
    </citation>
    <scope>NUCLEOTIDE SEQUENCE</scope>
    <source>
        <strain evidence="3">AvaginalisLFYP127</strain>
    </source>
</reference>
<evidence type="ECO:0000256" key="1">
    <source>
        <dbReference type="SAM" id="Phobius"/>
    </source>
</evidence>
<dbReference type="AlphaFoldDB" id="A0A6N2UEE7"/>
<evidence type="ECO:0000313" key="4">
    <source>
        <dbReference type="Proteomes" id="UP000595276"/>
    </source>
</evidence>
<protein>
    <submittedName>
        <fullName evidence="3">Uncharacterized protein</fullName>
    </submittedName>
</protein>
<gene>
    <name evidence="3" type="ORF">AVLFYP127_01065</name>
    <name evidence="2" type="ORF">I6H45_07020</name>
</gene>
<accession>A0A6N2UEE7</accession>
<dbReference type="InterPro" id="IPR054198">
    <property type="entry name" value="DUF6903"/>
</dbReference>
<dbReference type="GeneID" id="79022484"/>
<dbReference type="EMBL" id="CACRSW010000030">
    <property type="protein sequence ID" value="VYT15737.1"/>
    <property type="molecule type" value="Genomic_DNA"/>
</dbReference>
<dbReference type="Pfam" id="PF21844">
    <property type="entry name" value="DUF6903"/>
    <property type="match status" value="1"/>
</dbReference>
<name>A0A6N2UEE7_9FIRM</name>
<dbReference type="RefSeq" id="WP_004839238.1">
    <property type="nucleotide sequence ID" value="NZ_CACRSW010000030.1"/>
</dbReference>
<dbReference type="KEGG" id="avg:I6H45_07020"/>
<keyword evidence="1" id="KW-1133">Transmembrane helix</keyword>
<reference evidence="2 4" key="2">
    <citation type="submission" date="2020-12" db="EMBL/GenBank/DDBJ databases">
        <title>FDA dAtabase for Regulatory Grade micrObial Sequences (FDA-ARGOS): Supporting development and validation of Infectious Disease Dx tests.</title>
        <authorList>
            <person name="Sproer C."/>
            <person name="Gronow S."/>
            <person name="Severitt S."/>
            <person name="Schroder I."/>
            <person name="Tallon L."/>
            <person name="Sadzewicz L."/>
            <person name="Zhao X."/>
            <person name="Boylan J."/>
            <person name="Ott S."/>
            <person name="Bowen H."/>
            <person name="Vavikolanu K."/>
            <person name="Mehta A."/>
            <person name="Aluvathingal J."/>
            <person name="Nadendla S."/>
            <person name="Lowell S."/>
            <person name="Myers T."/>
            <person name="Yan Y."/>
            <person name="Sichtig H."/>
        </authorList>
    </citation>
    <scope>NUCLEOTIDE SEQUENCE [LARGE SCALE GENOMIC DNA]</scope>
    <source>
        <strain evidence="2 4">FDAARGOS_988</strain>
    </source>
</reference>
<evidence type="ECO:0000313" key="2">
    <source>
        <dbReference type="EMBL" id="QQB61549.1"/>
    </source>
</evidence>
<feature type="transmembrane region" description="Helical" evidence="1">
    <location>
        <begin position="12"/>
        <end position="28"/>
    </location>
</feature>
<keyword evidence="1" id="KW-0472">Membrane</keyword>
<feature type="transmembrane region" description="Helical" evidence="1">
    <location>
        <begin position="34"/>
        <end position="54"/>
    </location>
</feature>
<keyword evidence="1" id="KW-0812">Transmembrane</keyword>
<dbReference type="Proteomes" id="UP000595276">
    <property type="component" value="Chromosome"/>
</dbReference>
<evidence type="ECO:0000313" key="3">
    <source>
        <dbReference type="EMBL" id="VYT15737.1"/>
    </source>
</evidence>
<proteinExistence type="predicted"/>
<sequence>MDYYKKEKLNNIVLFIIFVLGVILQFVGHRKAGYGPLLIQFVSLALMLLVLFLYNRRHV</sequence>
<organism evidence="3">
    <name type="scientific">Anaerococcus vaginalis</name>
    <dbReference type="NCBI Taxonomy" id="33037"/>
    <lineage>
        <taxon>Bacteria</taxon>
        <taxon>Bacillati</taxon>
        <taxon>Bacillota</taxon>
        <taxon>Tissierellia</taxon>
        <taxon>Tissierellales</taxon>
        <taxon>Peptoniphilaceae</taxon>
        <taxon>Anaerococcus</taxon>
    </lineage>
</organism>